<dbReference type="InterPro" id="IPR012337">
    <property type="entry name" value="RNaseH-like_sf"/>
</dbReference>
<comment type="caution">
    <text evidence="1">The sequence shown here is derived from an EMBL/GenBank/DDBJ whole genome shotgun (WGS) entry which is preliminary data.</text>
</comment>
<dbReference type="Proteomes" id="UP001162131">
    <property type="component" value="Unassembled WGS sequence"/>
</dbReference>
<organism evidence="1 2">
    <name type="scientific">Blepharisma stoltei</name>
    <dbReference type="NCBI Taxonomy" id="1481888"/>
    <lineage>
        <taxon>Eukaryota</taxon>
        <taxon>Sar</taxon>
        <taxon>Alveolata</taxon>
        <taxon>Ciliophora</taxon>
        <taxon>Postciliodesmatophora</taxon>
        <taxon>Heterotrichea</taxon>
        <taxon>Heterotrichida</taxon>
        <taxon>Blepharismidae</taxon>
        <taxon>Blepharisma</taxon>
    </lineage>
</organism>
<dbReference type="PANTHER" id="PTHR33317:SF4">
    <property type="entry name" value="POLYNUCLEOTIDYL TRANSFERASE, RIBONUCLEASE H-LIKE SUPERFAMILY PROTEIN"/>
    <property type="match status" value="1"/>
</dbReference>
<dbReference type="SUPFAM" id="SSF53098">
    <property type="entry name" value="Ribonuclease H-like"/>
    <property type="match status" value="1"/>
</dbReference>
<dbReference type="InterPro" id="IPR037027">
    <property type="entry name" value="YqgF/RNaseH-like_dom_sf"/>
</dbReference>
<gene>
    <name evidence="1" type="ORF">BSTOLATCC_MIC12676</name>
</gene>
<evidence type="ECO:0000313" key="1">
    <source>
        <dbReference type="EMBL" id="CAG9314893.1"/>
    </source>
</evidence>
<dbReference type="EMBL" id="CAJZBQ010000013">
    <property type="protein sequence ID" value="CAG9314893.1"/>
    <property type="molecule type" value="Genomic_DNA"/>
</dbReference>
<proteinExistence type="predicted"/>
<accession>A0AAU9IN25</accession>
<keyword evidence="2" id="KW-1185">Reference proteome</keyword>
<evidence type="ECO:0000313" key="2">
    <source>
        <dbReference type="Proteomes" id="UP001162131"/>
    </source>
</evidence>
<dbReference type="GO" id="GO:0000967">
    <property type="term" value="P:rRNA 5'-end processing"/>
    <property type="evidence" value="ECO:0007669"/>
    <property type="project" value="TreeGrafter"/>
</dbReference>
<reference evidence="1" key="1">
    <citation type="submission" date="2021-09" db="EMBL/GenBank/DDBJ databases">
        <authorList>
            <consortium name="AG Swart"/>
            <person name="Singh M."/>
            <person name="Singh A."/>
            <person name="Seah K."/>
            <person name="Emmerich C."/>
        </authorList>
    </citation>
    <scope>NUCLEOTIDE SEQUENCE</scope>
    <source>
        <strain evidence="1">ATCC30299</strain>
    </source>
</reference>
<dbReference type="InterPro" id="IPR005227">
    <property type="entry name" value="YqgF"/>
</dbReference>
<protein>
    <recommendedName>
        <fullName evidence="3">Pre-16S rRNA nuclease</fullName>
    </recommendedName>
</protein>
<dbReference type="PANTHER" id="PTHR33317">
    <property type="entry name" value="POLYNUCLEOTIDYL TRANSFERASE, RIBONUCLEASE H-LIKE SUPERFAMILY PROTEIN"/>
    <property type="match status" value="1"/>
</dbReference>
<dbReference type="Pfam" id="PF03652">
    <property type="entry name" value="RuvX"/>
    <property type="match status" value="1"/>
</dbReference>
<sequence length="166" mass="18823">MIYTNKGEIVKKIFKLEKIRVLGLDIGSTFIGIGETSSLFKKDSVKPITTLNRKNPKFTSLLLDIAKDANAIIVGWPLDDQLREPPNVKNIKNISAFLFQNNFLLGRVSERLTSHEANSILSQADWKLCLNKKLNDQVAACLILHNFIDYAKFYAESNNLQIKNKE</sequence>
<evidence type="ECO:0008006" key="3">
    <source>
        <dbReference type="Google" id="ProtNLM"/>
    </source>
</evidence>
<dbReference type="AlphaFoldDB" id="A0AAU9IN25"/>
<name>A0AAU9IN25_9CILI</name>
<dbReference type="Gene3D" id="3.30.420.140">
    <property type="entry name" value="YqgF/RNase H-like domain"/>
    <property type="match status" value="1"/>
</dbReference>